<dbReference type="InterPro" id="IPR019734">
    <property type="entry name" value="TPR_rpt"/>
</dbReference>
<organism evidence="3 4">
    <name type="scientific">Schinkia azotoformans LMG 9581</name>
    <dbReference type="NCBI Taxonomy" id="1131731"/>
    <lineage>
        <taxon>Bacteria</taxon>
        <taxon>Bacillati</taxon>
        <taxon>Bacillota</taxon>
        <taxon>Bacilli</taxon>
        <taxon>Bacillales</taxon>
        <taxon>Bacillaceae</taxon>
        <taxon>Calidifontibacillus/Schinkia group</taxon>
        <taxon>Schinkia</taxon>
    </lineage>
</organism>
<gene>
    <name evidence="3" type="ORF">BAZO_20843</name>
</gene>
<protein>
    <submittedName>
        <fullName evidence="3">Uncharacterized protein</fullName>
    </submittedName>
</protein>
<keyword evidence="4" id="KW-1185">Reference proteome</keyword>
<dbReference type="PROSITE" id="PS50005">
    <property type="entry name" value="TPR"/>
    <property type="match status" value="1"/>
</dbReference>
<dbReference type="Proteomes" id="UP000006315">
    <property type="component" value="Unassembled WGS sequence"/>
</dbReference>
<accession>K6D3I7</accession>
<name>K6D3I7_SCHAZ</name>
<evidence type="ECO:0000313" key="3">
    <source>
        <dbReference type="EMBL" id="EKN62603.1"/>
    </source>
</evidence>
<evidence type="ECO:0000256" key="2">
    <source>
        <dbReference type="SAM" id="Phobius"/>
    </source>
</evidence>
<feature type="transmembrane region" description="Helical" evidence="2">
    <location>
        <begin position="71"/>
        <end position="89"/>
    </location>
</feature>
<evidence type="ECO:0000313" key="4">
    <source>
        <dbReference type="Proteomes" id="UP000006315"/>
    </source>
</evidence>
<evidence type="ECO:0000256" key="1">
    <source>
        <dbReference type="PROSITE-ProRule" id="PRU00339"/>
    </source>
</evidence>
<dbReference type="InterPro" id="IPR011990">
    <property type="entry name" value="TPR-like_helical_dom_sf"/>
</dbReference>
<dbReference type="EMBL" id="AJLR01000155">
    <property type="protein sequence ID" value="EKN62603.1"/>
    <property type="molecule type" value="Genomic_DNA"/>
</dbReference>
<dbReference type="InterPro" id="IPR024399">
    <property type="entry name" value="DUF2628"/>
</dbReference>
<dbReference type="Pfam" id="PF10947">
    <property type="entry name" value="DUF2628"/>
    <property type="match status" value="1"/>
</dbReference>
<feature type="transmembrane region" description="Helical" evidence="2">
    <location>
        <begin position="101"/>
        <end position="121"/>
    </location>
</feature>
<dbReference type="SUPFAM" id="SSF48452">
    <property type="entry name" value="TPR-like"/>
    <property type="match status" value="1"/>
</dbReference>
<keyword evidence="2" id="KW-0472">Membrane</keyword>
<dbReference type="Gene3D" id="1.25.40.10">
    <property type="entry name" value="Tetratricopeptide repeat domain"/>
    <property type="match status" value="1"/>
</dbReference>
<keyword evidence="1" id="KW-0802">TPR repeat</keyword>
<feature type="transmembrane region" description="Helical" evidence="2">
    <location>
        <begin position="50"/>
        <end position="66"/>
    </location>
</feature>
<keyword evidence="2" id="KW-0812">Transmembrane</keyword>
<dbReference type="RefSeq" id="WP_004432372.1">
    <property type="nucleotide sequence ID" value="NZ_AJLR01000155.1"/>
</dbReference>
<dbReference type="STRING" id="1131731.BAZO_20843"/>
<dbReference type="AlphaFoldDB" id="K6D3I7"/>
<reference evidence="3 4" key="1">
    <citation type="journal article" date="2012" name="Front. Microbiol.">
        <title>Redundancy and modularity in membrane-associated dissimilatory nitrate reduction in Bacillus.</title>
        <authorList>
            <person name="Heylen K."/>
            <person name="Keltjens J."/>
        </authorList>
    </citation>
    <scope>NUCLEOTIDE SEQUENCE [LARGE SCALE GENOMIC DNA]</scope>
    <source>
        <strain evidence="3 4">LMG 9581</strain>
    </source>
</reference>
<feature type="repeat" description="TPR" evidence="1">
    <location>
        <begin position="212"/>
        <end position="245"/>
    </location>
</feature>
<comment type="caution">
    <text evidence="3">The sequence shown here is derived from an EMBL/GenBank/DDBJ whole genome shotgun (WGS) entry which is preliminary data.</text>
</comment>
<dbReference type="Pfam" id="PF14559">
    <property type="entry name" value="TPR_19"/>
    <property type="match status" value="1"/>
</dbReference>
<sequence length="258" mass="30519">MGWVRRKNNIHIEDLDTETLEEVMEFVGKNKDTYRKKWSKFKYGKKGAQFSWNWAAFIFGFFWFAYRKMNVYAYLFFGVITIIDVLFLITTKQTSTNNSSFFGVFLIIALLGNQSYLEFVVKKVNKLKEQYPNKDERLKLIKKRGGISWINVLIFVLAMVVYAFTISIVEENVYQNYAAQKFEEATQLEEKGETKEAITIYEKLKNKDHPIPEISFNLALLYYSEGDMDKAEEEINHFLEYEPDDEEARQIKQEILSR</sequence>
<keyword evidence="2" id="KW-1133">Transmembrane helix</keyword>
<proteinExistence type="predicted"/>
<feature type="transmembrane region" description="Helical" evidence="2">
    <location>
        <begin position="147"/>
        <end position="169"/>
    </location>
</feature>
<dbReference type="PATRIC" id="fig|1131731.3.peg.4252"/>